<feature type="transmembrane region" description="Helical" evidence="2">
    <location>
        <begin position="114"/>
        <end position="133"/>
    </location>
</feature>
<protein>
    <submittedName>
        <fullName evidence="3">Uncharacterized protein</fullName>
    </submittedName>
</protein>
<dbReference type="Proteomes" id="UP001239445">
    <property type="component" value="Unassembled WGS sequence"/>
</dbReference>
<feature type="transmembrane region" description="Helical" evidence="2">
    <location>
        <begin position="139"/>
        <end position="160"/>
    </location>
</feature>
<feature type="transmembrane region" description="Helical" evidence="2">
    <location>
        <begin position="81"/>
        <end position="102"/>
    </location>
</feature>
<evidence type="ECO:0000256" key="1">
    <source>
        <dbReference type="SAM" id="MobiDB-lite"/>
    </source>
</evidence>
<sequence length="590" mass="63497">MASKTPLNISVYGRDEFPQDQPNEPLSKPAFKRRFGTQTPAAVCGLIAAALGFAIGHHFYYQSLSGTVVQSEDQQAWSIRLGTGAAVLTKTSLVALIGIAAVQRIWATLRRKSMTLGGIDAVFGIMGDPTWFFSGELLGHAKILVLLAVVSWCIPLITIITPATLSVQPVTTSAISPASVRTVNFTHNEPNWFNTAGAGRITSPGAEISRFFTQVYVSRRVTPIDPPSANASYDLSFWGPSYKCSVASELFESQNDPTWNISDTSLGPLPKTLRDAFYAELPATNKTKNRFTFYQGSAPTYMNNMILLYAAGGPSEVICQLYNTSFELSMNFINGNQTITPRAITPLAPAAFDSAAGSVSLLSSLSAGASNDVLATFYATHLLFSNLLATDISMGADGEISFKNLTLSTDSLVDSAIPYCPDVAKPFAEGLYFLGPAACRNGTLARAVEDLSRNFTMSTLAYPFWDDGNATTTVEMKTTFPQNRYTYQWRTLVITYSVGFAVTALCLALGLLAMKENGVTSSTAFSTVMLTTRNPDLDVLASGRWLGSKPLSNDIAKVKMRFGWLADADGESPGHVGFGLDGTVVPIEKT</sequence>
<keyword evidence="2" id="KW-0812">Transmembrane</keyword>
<evidence type="ECO:0000256" key="2">
    <source>
        <dbReference type="SAM" id="Phobius"/>
    </source>
</evidence>
<dbReference type="EMBL" id="MU839827">
    <property type="protein sequence ID" value="KAK1761515.1"/>
    <property type="molecule type" value="Genomic_DNA"/>
</dbReference>
<evidence type="ECO:0000313" key="4">
    <source>
        <dbReference type="Proteomes" id="UP001239445"/>
    </source>
</evidence>
<name>A0AAJ0BNZ3_9PEZI</name>
<comment type="caution">
    <text evidence="3">The sequence shown here is derived from an EMBL/GenBank/DDBJ whole genome shotgun (WGS) entry which is preliminary data.</text>
</comment>
<organism evidence="3 4">
    <name type="scientific">Echria macrotheca</name>
    <dbReference type="NCBI Taxonomy" id="438768"/>
    <lineage>
        <taxon>Eukaryota</taxon>
        <taxon>Fungi</taxon>
        <taxon>Dikarya</taxon>
        <taxon>Ascomycota</taxon>
        <taxon>Pezizomycotina</taxon>
        <taxon>Sordariomycetes</taxon>
        <taxon>Sordariomycetidae</taxon>
        <taxon>Sordariales</taxon>
        <taxon>Schizotheciaceae</taxon>
        <taxon>Echria</taxon>
    </lineage>
</organism>
<dbReference type="AlphaFoldDB" id="A0AAJ0BNZ3"/>
<keyword evidence="4" id="KW-1185">Reference proteome</keyword>
<evidence type="ECO:0000313" key="3">
    <source>
        <dbReference type="EMBL" id="KAK1761515.1"/>
    </source>
</evidence>
<reference evidence="3" key="1">
    <citation type="submission" date="2023-06" db="EMBL/GenBank/DDBJ databases">
        <title>Genome-scale phylogeny and comparative genomics of the fungal order Sordariales.</title>
        <authorList>
            <consortium name="Lawrence Berkeley National Laboratory"/>
            <person name="Hensen N."/>
            <person name="Bonometti L."/>
            <person name="Westerberg I."/>
            <person name="Brannstrom I.O."/>
            <person name="Guillou S."/>
            <person name="Cros-Aarteil S."/>
            <person name="Calhoun S."/>
            <person name="Haridas S."/>
            <person name="Kuo A."/>
            <person name="Mondo S."/>
            <person name="Pangilinan J."/>
            <person name="Riley R."/>
            <person name="Labutti K."/>
            <person name="Andreopoulos B."/>
            <person name="Lipzen A."/>
            <person name="Chen C."/>
            <person name="Yanf M."/>
            <person name="Daum C."/>
            <person name="Ng V."/>
            <person name="Clum A."/>
            <person name="Steindorff A."/>
            <person name="Ohm R."/>
            <person name="Martin F."/>
            <person name="Silar P."/>
            <person name="Natvig D."/>
            <person name="Lalanne C."/>
            <person name="Gautier V."/>
            <person name="Ament-Velasquez S.L."/>
            <person name="Kruys A."/>
            <person name="Hutchinson M.I."/>
            <person name="Powell A.J."/>
            <person name="Barry K."/>
            <person name="Miller A.N."/>
            <person name="Grigoriev I.V."/>
            <person name="Debuchy R."/>
            <person name="Gladieux P."/>
            <person name="Thoren M.H."/>
            <person name="Johannesson H."/>
        </authorList>
    </citation>
    <scope>NUCLEOTIDE SEQUENCE</scope>
    <source>
        <strain evidence="3">PSN4</strain>
    </source>
</reference>
<feature type="region of interest" description="Disordered" evidence="1">
    <location>
        <begin position="1"/>
        <end position="26"/>
    </location>
</feature>
<dbReference type="PANTHER" id="PTHR35041">
    <property type="entry name" value="MEDIATOR OF RNA POLYMERASE II TRANSCRIPTION SUBUNIT 1"/>
    <property type="match status" value="1"/>
</dbReference>
<feature type="transmembrane region" description="Helical" evidence="2">
    <location>
        <begin position="493"/>
        <end position="514"/>
    </location>
</feature>
<keyword evidence="2" id="KW-1133">Transmembrane helix</keyword>
<gene>
    <name evidence="3" type="ORF">QBC47DRAFT_370314</name>
</gene>
<accession>A0AAJ0BNZ3</accession>
<dbReference type="PANTHER" id="PTHR35041:SF6">
    <property type="entry name" value="FORMYLMETHIONINE DEFORMYLASE-LIKE PROTEIN-RELATED"/>
    <property type="match status" value="1"/>
</dbReference>
<keyword evidence="2" id="KW-0472">Membrane</keyword>
<proteinExistence type="predicted"/>
<feature type="transmembrane region" description="Helical" evidence="2">
    <location>
        <begin position="41"/>
        <end position="61"/>
    </location>
</feature>